<dbReference type="HOGENOM" id="CLU_016047_0_0_9"/>
<dbReference type="InterPro" id="IPR051393">
    <property type="entry name" value="ABC_transporter_permease"/>
</dbReference>
<feature type="transmembrane region" description="Helical" evidence="7">
    <location>
        <begin position="12"/>
        <end position="32"/>
    </location>
</feature>
<organism evidence="9 10">
    <name type="scientific">Caldanaerobacter subterraneus subsp. tengcongensis (strain DSM 15242 / JCM 11007 / NBRC 100824 / MB4)</name>
    <name type="common">Thermoanaerobacter tengcongensis</name>
    <dbReference type="NCBI Taxonomy" id="273068"/>
    <lineage>
        <taxon>Bacteria</taxon>
        <taxon>Bacillati</taxon>
        <taxon>Bacillota</taxon>
        <taxon>Clostridia</taxon>
        <taxon>Thermoanaerobacterales</taxon>
        <taxon>Thermoanaerobacteraceae</taxon>
        <taxon>Caldanaerobacter</taxon>
    </lineage>
</organism>
<protein>
    <submittedName>
        <fullName evidence="9">ABC-type sugar transport systems, permease components</fullName>
    </submittedName>
</protein>
<feature type="transmembrane region" description="Helical" evidence="7">
    <location>
        <begin position="158"/>
        <end position="182"/>
    </location>
</feature>
<keyword evidence="6 7" id="KW-0472">Membrane</keyword>
<keyword evidence="4 7" id="KW-0812">Transmembrane</keyword>
<evidence type="ECO:0000256" key="4">
    <source>
        <dbReference type="ARBA" id="ARBA00022692"/>
    </source>
</evidence>
<sequence>MRKSHVLSRLSNMLFVLPAVAFFITFSIYPLYKTFQLSFFDWNGIAPTMNFVGLQNYITAFSDKVWWKAVYNGFYLAVLALIFMNSLALFLAILVNNDIRGASVYRVIFYIPPILSGIVVGYIWKWIYDPTYGILNAILEYLHLGFLKHAWLSDVKTALLSVAIASIWQGFGGSFIIFLAGLQGIPQELYEAAKVDGASAWEQFRWITLPLLSKTYTIVSILTILGAMQLLTLVLALTNGGPGFETEVPALRIYKEAFSSYRFGYATALSVILGLMLLIISLIQIKLRREE</sequence>
<dbReference type="Gene3D" id="1.10.3720.10">
    <property type="entry name" value="MetI-like"/>
    <property type="match status" value="1"/>
</dbReference>
<feature type="domain" description="ABC transmembrane type-1" evidence="8">
    <location>
        <begin position="70"/>
        <end position="284"/>
    </location>
</feature>
<comment type="similarity">
    <text evidence="7">Belongs to the binding-protein-dependent transport system permease family.</text>
</comment>
<dbReference type="eggNOG" id="COG1175">
    <property type="taxonomic scope" value="Bacteria"/>
</dbReference>
<dbReference type="GO" id="GO:0055085">
    <property type="term" value="P:transmembrane transport"/>
    <property type="evidence" value="ECO:0007669"/>
    <property type="project" value="InterPro"/>
</dbReference>
<dbReference type="OrthoDB" id="9774308at2"/>
<feature type="transmembrane region" description="Helical" evidence="7">
    <location>
        <begin position="215"/>
        <end position="237"/>
    </location>
</feature>
<keyword evidence="2 7" id="KW-0813">Transport</keyword>
<evidence type="ECO:0000256" key="2">
    <source>
        <dbReference type="ARBA" id="ARBA00022448"/>
    </source>
</evidence>
<evidence type="ECO:0000256" key="6">
    <source>
        <dbReference type="ARBA" id="ARBA00023136"/>
    </source>
</evidence>
<dbReference type="STRING" id="273068.TTE2416"/>
<evidence type="ECO:0000313" key="9">
    <source>
        <dbReference type="EMBL" id="AAM25552.1"/>
    </source>
</evidence>
<dbReference type="InterPro" id="IPR035906">
    <property type="entry name" value="MetI-like_sf"/>
</dbReference>
<feature type="transmembrane region" description="Helical" evidence="7">
    <location>
        <begin position="107"/>
        <end position="127"/>
    </location>
</feature>
<dbReference type="PANTHER" id="PTHR30193:SF37">
    <property type="entry name" value="INNER MEMBRANE ABC TRANSPORTER PERMEASE PROTEIN YCJO"/>
    <property type="match status" value="1"/>
</dbReference>
<dbReference type="KEGG" id="tte:TTE2416"/>
<dbReference type="Pfam" id="PF00528">
    <property type="entry name" value="BPD_transp_1"/>
    <property type="match status" value="1"/>
</dbReference>
<dbReference type="PROSITE" id="PS50928">
    <property type="entry name" value="ABC_TM1"/>
    <property type="match status" value="1"/>
</dbReference>
<feature type="transmembrane region" description="Helical" evidence="7">
    <location>
        <begin position="74"/>
        <end position="95"/>
    </location>
</feature>
<evidence type="ECO:0000256" key="1">
    <source>
        <dbReference type="ARBA" id="ARBA00004651"/>
    </source>
</evidence>
<reference evidence="9 10" key="1">
    <citation type="journal article" date="2002" name="Genome Res.">
        <title>A complete sequence of the T. tengcongensis genome.</title>
        <authorList>
            <person name="Bao Q."/>
            <person name="Tian Y."/>
            <person name="Li W."/>
            <person name="Xu Z."/>
            <person name="Xuan Z."/>
            <person name="Hu S."/>
            <person name="Dong W."/>
            <person name="Yang J."/>
            <person name="Chen Y."/>
            <person name="Xue Y."/>
            <person name="Xu Y."/>
            <person name="Lai X."/>
            <person name="Huang L."/>
            <person name="Dong X."/>
            <person name="Ma Y."/>
            <person name="Ling L."/>
            <person name="Tan H."/>
            <person name="Chen R."/>
            <person name="Wang J."/>
            <person name="Yu J."/>
            <person name="Yang H."/>
        </authorList>
    </citation>
    <scope>NUCLEOTIDE SEQUENCE [LARGE SCALE GENOMIC DNA]</scope>
    <source>
        <strain evidence="10">DSM 15242 / JCM 11007 / NBRC 100824 / MB4</strain>
    </source>
</reference>
<evidence type="ECO:0000256" key="7">
    <source>
        <dbReference type="RuleBase" id="RU363032"/>
    </source>
</evidence>
<dbReference type="AlphaFoldDB" id="Q8R7J1"/>
<name>Q8R7J1_CALS4</name>
<dbReference type="Proteomes" id="UP000000555">
    <property type="component" value="Chromosome"/>
</dbReference>
<keyword evidence="9" id="KW-0762">Sugar transport</keyword>
<evidence type="ECO:0000313" key="10">
    <source>
        <dbReference type="Proteomes" id="UP000000555"/>
    </source>
</evidence>
<keyword evidence="5 7" id="KW-1133">Transmembrane helix</keyword>
<comment type="subcellular location">
    <subcellularLocation>
        <location evidence="1 7">Cell membrane</location>
        <topology evidence="1 7">Multi-pass membrane protein</topology>
    </subcellularLocation>
</comment>
<dbReference type="SUPFAM" id="SSF161098">
    <property type="entry name" value="MetI-like"/>
    <property type="match status" value="1"/>
</dbReference>
<dbReference type="GO" id="GO:0005886">
    <property type="term" value="C:plasma membrane"/>
    <property type="evidence" value="ECO:0007669"/>
    <property type="project" value="UniProtKB-SubCell"/>
</dbReference>
<dbReference type="EMBL" id="AE008691">
    <property type="protein sequence ID" value="AAM25552.1"/>
    <property type="molecule type" value="Genomic_DNA"/>
</dbReference>
<feature type="transmembrane region" description="Helical" evidence="7">
    <location>
        <begin position="263"/>
        <end position="283"/>
    </location>
</feature>
<accession>Q8R7J1</accession>
<dbReference type="InterPro" id="IPR000515">
    <property type="entry name" value="MetI-like"/>
</dbReference>
<gene>
    <name evidence="9" type="primary">MalF6</name>
    <name evidence="9" type="ordered locus">TTE2416</name>
</gene>
<evidence type="ECO:0000256" key="5">
    <source>
        <dbReference type="ARBA" id="ARBA00022989"/>
    </source>
</evidence>
<evidence type="ECO:0000259" key="8">
    <source>
        <dbReference type="PROSITE" id="PS50928"/>
    </source>
</evidence>
<dbReference type="CDD" id="cd06261">
    <property type="entry name" value="TM_PBP2"/>
    <property type="match status" value="1"/>
</dbReference>
<proteinExistence type="inferred from homology"/>
<keyword evidence="10" id="KW-1185">Reference proteome</keyword>
<dbReference type="PANTHER" id="PTHR30193">
    <property type="entry name" value="ABC TRANSPORTER PERMEASE PROTEIN"/>
    <property type="match status" value="1"/>
</dbReference>
<evidence type="ECO:0000256" key="3">
    <source>
        <dbReference type="ARBA" id="ARBA00022475"/>
    </source>
</evidence>
<keyword evidence="3" id="KW-1003">Cell membrane</keyword>